<dbReference type="OrthoDB" id="10357338at2759"/>
<proteinExistence type="predicted"/>
<dbReference type="RefSeq" id="XP_009689146.1">
    <property type="nucleotide sequence ID" value="XM_009690851.1"/>
</dbReference>
<reference evidence="1 2" key="1">
    <citation type="journal article" date="2012" name="MBio">
        <title>Comparative genome analysis of three eukaryotic parasites with differing abilities to transform leukocytes reveals key mediators of Theileria-induced leukocyte transformation.</title>
        <authorList>
            <person name="Hayashida K."/>
            <person name="Hara Y."/>
            <person name="Abe T."/>
            <person name="Yamasaki C."/>
            <person name="Toyoda A."/>
            <person name="Kosuge T."/>
            <person name="Suzuki Y."/>
            <person name="Sato Y."/>
            <person name="Kawashima S."/>
            <person name="Katayama T."/>
            <person name="Wakaguri H."/>
            <person name="Inoue N."/>
            <person name="Homma K."/>
            <person name="Tada-Umezaki M."/>
            <person name="Yagi Y."/>
            <person name="Fujii Y."/>
            <person name="Habara T."/>
            <person name="Kanehisa M."/>
            <person name="Watanabe H."/>
            <person name="Ito K."/>
            <person name="Gojobori T."/>
            <person name="Sugawara H."/>
            <person name="Imanishi T."/>
            <person name="Weir W."/>
            <person name="Gardner M."/>
            <person name="Pain A."/>
            <person name="Shiels B."/>
            <person name="Hattori M."/>
            <person name="Nene V."/>
            <person name="Sugimoto C."/>
        </authorList>
    </citation>
    <scope>NUCLEOTIDE SEQUENCE [LARGE SCALE GENOMIC DNA]</scope>
    <source>
        <strain evidence="1 2">Shintoku</strain>
    </source>
</reference>
<dbReference type="AlphaFoldDB" id="J4D5B8"/>
<dbReference type="VEuPathDB" id="PiroplasmaDB:TOT_010000312"/>
<dbReference type="KEGG" id="tot:TOT_010000312"/>
<organism evidence="1 2">
    <name type="scientific">Theileria orientalis strain Shintoku</name>
    <dbReference type="NCBI Taxonomy" id="869250"/>
    <lineage>
        <taxon>Eukaryota</taxon>
        <taxon>Sar</taxon>
        <taxon>Alveolata</taxon>
        <taxon>Apicomplexa</taxon>
        <taxon>Aconoidasida</taxon>
        <taxon>Piroplasmida</taxon>
        <taxon>Theileriidae</taxon>
        <taxon>Theileria</taxon>
    </lineage>
</organism>
<keyword evidence="2" id="KW-1185">Reference proteome</keyword>
<gene>
    <name evidence="1" type="ORF">TOT_010000312</name>
</gene>
<dbReference type="Proteomes" id="UP000003786">
    <property type="component" value="Chromosome 1"/>
</dbReference>
<protein>
    <submittedName>
        <fullName evidence="1">Uncharacterized protein</fullName>
    </submittedName>
</protein>
<dbReference type="EMBL" id="AP011946">
    <property type="protein sequence ID" value="BAM38845.1"/>
    <property type="molecule type" value="Genomic_DNA"/>
</dbReference>
<accession>J4D5B8</accession>
<sequence>MIAYQHQVREGSLRDLLKLTQYISCNPQFCNKYDSLNDFIIKKSSWSIKSAFRKVTRAFENVSLVVPIVQNIKRKVSRLYDEFYENAMTLDQMSQKIIDRLHPKSINSMEEELREEERAAEAFKEQAGKVITEISELKSAKREIAEDSLESATTKREVISGLNVAVAKLKKEQAYTKLDYVTRRLRHSMRSLLFYEIKFFNQAKLYGTHHNLHVELINRLPTNLADQQDYDIVFVRKIMLLLILITYKKSFVAAEIKKIVPSMVFFQEQVVKYTDKQRKLYEECLSFD</sequence>
<evidence type="ECO:0000313" key="1">
    <source>
        <dbReference type="EMBL" id="BAM38845.1"/>
    </source>
</evidence>
<name>J4D5B8_THEOR</name>
<dbReference type="GeneID" id="20713238"/>
<evidence type="ECO:0000313" key="2">
    <source>
        <dbReference type="Proteomes" id="UP000003786"/>
    </source>
</evidence>